<keyword evidence="4" id="KW-1185">Reference proteome</keyword>
<dbReference type="Proteomes" id="UP000011682">
    <property type="component" value="Unassembled WGS sequence"/>
</dbReference>
<dbReference type="RefSeq" id="WP_002629463.1">
    <property type="nucleotide sequence ID" value="NZ_ANAH02000015.1"/>
</dbReference>
<evidence type="ECO:0008006" key="5">
    <source>
        <dbReference type="Google" id="ProtNLM"/>
    </source>
</evidence>
<organism evidence="3 4">
    <name type="scientific">Cystobacter fuscus (strain ATCC 25194 / DSM 2262 / NBRC 100088 / M29)</name>
    <dbReference type="NCBI Taxonomy" id="1242864"/>
    <lineage>
        <taxon>Bacteria</taxon>
        <taxon>Pseudomonadati</taxon>
        <taxon>Myxococcota</taxon>
        <taxon>Myxococcia</taxon>
        <taxon>Myxococcales</taxon>
        <taxon>Cystobacterineae</taxon>
        <taxon>Archangiaceae</taxon>
        <taxon>Cystobacter</taxon>
    </lineage>
</organism>
<sequence length="117" mass="12113">MRRGNGRGYVLPLLLMAGLAACGGTVRDEPVSEAPAQVAQAADGSGRPTGALRWAQLLTGPDDNSGTLARDRDGGFLARVNFIGRIDLGEGPVLAQGARPAPRWRSRATTSRDACGG</sequence>
<dbReference type="EMBL" id="ANAH02000015">
    <property type="protein sequence ID" value="EPX59914.1"/>
    <property type="molecule type" value="Genomic_DNA"/>
</dbReference>
<evidence type="ECO:0000313" key="4">
    <source>
        <dbReference type="Proteomes" id="UP000011682"/>
    </source>
</evidence>
<accession>S9QF05</accession>
<gene>
    <name evidence="3" type="ORF">D187_002658</name>
</gene>
<keyword evidence="2" id="KW-0732">Signal</keyword>
<dbReference type="PROSITE" id="PS51257">
    <property type="entry name" value="PROKAR_LIPOPROTEIN"/>
    <property type="match status" value="1"/>
</dbReference>
<evidence type="ECO:0000313" key="3">
    <source>
        <dbReference type="EMBL" id="EPX59914.1"/>
    </source>
</evidence>
<comment type="caution">
    <text evidence="3">The sequence shown here is derived from an EMBL/GenBank/DDBJ whole genome shotgun (WGS) entry which is preliminary data.</text>
</comment>
<reference evidence="3" key="1">
    <citation type="submission" date="2013-05" db="EMBL/GenBank/DDBJ databases">
        <title>Genome assembly of Cystobacter fuscus DSM 2262.</title>
        <authorList>
            <person name="Sharma G."/>
            <person name="Khatri I."/>
            <person name="Kaur C."/>
            <person name="Mayilraj S."/>
            <person name="Subramanian S."/>
        </authorList>
    </citation>
    <scope>NUCLEOTIDE SEQUENCE [LARGE SCALE GENOMIC DNA]</scope>
    <source>
        <strain evidence="3">DSM 2262</strain>
    </source>
</reference>
<name>S9QF05_CYSF2</name>
<proteinExistence type="predicted"/>
<feature type="signal peptide" evidence="2">
    <location>
        <begin position="1"/>
        <end position="23"/>
    </location>
</feature>
<feature type="region of interest" description="Disordered" evidence="1">
    <location>
        <begin position="94"/>
        <end position="117"/>
    </location>
</feature>
<feature type="compositionally biased region" description="Polar residues" evidence="1">
    <location>
        <begin position="107"/>
        <end position="117"/>
    </location>
</feature>
<evidence type="ECO:0000256" key="2">
    <source>
        <dbReference type="SAM" id="SignalP"/>
    </source>
</evidence>
<feature type="chain" id="PRO_5004555061" description="Lipoprotein" evidence="2">
    <location>
        <begin position="24"/>
        <end position="117"/>
    </location>
</feature>
<protein>
    <recommendedName>
        <fullName evidence="5">Lipoprotein</fullName>
    </recommendedName>
</protein>
<dbReference type="AlphaFoldDB" id="S9QF05"/>
<evidence type="ECO:0000256" key="1">
    <source>
        <dbReference type="SAM" id="MobiDB-lite"/>
    </source>
</evidence>